<dbReference type="InterPro" id="IPR029044">
    <property type="entry name" value="Nucleotide-diphossugar_trans"/>
</dbReference>
<protein>
    <recommendedName>
        <fullName evidence="2">mannose-1-phosphate guanylyltransferase</fullName>
        <ecNumber evidence="2">2.7.7.13</ecNumber>
    </recommendedName>
</protein>
<keyword evidence="6" id="KW-0342">GTP-binding</keyword>
<dbReference type="SUPFAM" id="SSF53448">
    <property type="entry name" value="Nucleotide-diphospho-sugar transferases"/>
    <property type="match status" value="1"/>
</dbReference>
<comment type="similarity">
    <text evidence="1">Belongs to the mannose-6-phosphate isomerase type 2 family.</text>
</comment>
<evidence type="ECO:0000256" key="4">
    <source>
        <dbReference type="ARBA" id="ARBA00022695"/>
    </source>
</evidence>
<sequence>MMWAVIPAGGSGTRLWPASRRNRPKFLLPLPGPQSMLQATWERLRPLVPPQHCFVVTGAAHVTAVREQLPELPAEQVIAEPAPRGTGPAIGLAAFLVARHAPQALMGSFAADHFVAEPEAFRRAVRAGLRAASEGYLVTIGVPARYPETGYGYIRIGEPLFTADDLTVHRVCQFKEKPDRKTAEAYVRSGEYCWNASMFLWRVDVFLEALRELLPDVHAPLSAIAACWGTPEGQRCLEELWPTVPEVTIDHGIMERASEVAVVPAEFGWADLGDWHGLAELLADDADDSVVLGCEHLGLDTRATLIYGGRRLVVTLGVEDLVVVDTDDVLLVAHRSRAQDVREIVRQLERLGRQDLL</sequence>
<keyword evidence="4 10" id="KW-0548">Nucleotidyltransferase</keyword>
<dbReference type="EC" id="2.7.7.13" evidence="2"/>
<name>A0A7C2BEC4_THERO</name>
<dbReference type="CDD" id="cd02509">
    <property type="entry name" value="GDP-M1P_Guanylyltransferase"/>
    <property type="match status" value="1"/>
</dbReference>
<dbReference type="InterPro" id="IPR049577">
    <property type="entry name" value="GMPP_N"/>
</dbReference>
<evidence type="ECO:0000313" key="10">
    <source>
        <dbReference type="EMBL" id="HEF65387.1"/>
    </source>
</evidence>
<dbReference type="Gene3D" id="3.90.550.10">
    <property type="entry name" value="Spore Coat Polysaccharide Biosynthesis Protein SpsA, Chain A"/>
    <property type="match status" value="1"/>
</dbReference>
<evidence type="ECO:0000259" key="8">
    <source>
        <dbReference type="Pfam" id="PF00483"/>
    </source>
</evidence>
<feature type="domain" description="Nucleotidyl transferase" evidence="8">
    <location>
        <begin position="4"/>
        <end position="286"/>
    </location>
</feature>
<feature type="domain" description="MannoseP isomerase/GMP-like beta-helix" evidence="9">
    <location>
        <begin position="295"/>
        <end position="348"/>
    </location>
</feature>
<reference evidence="10" key="1">
    <citation type="journal article" date="2020" name="mSystems">
        <title>Genome- and Community-Level Interaction Insights into Carbon Utilization and Element Cycling Functions of Hydrothermarchaeota in Hydrothermal Sediment.</title>
        <authorList>
            <person name="Zhou Z."/>
            <person name="Liu Y."/>
            <person name="Xu W."/>
            <person name="Pan J."/>
            <person name="Luo Z.H."/>
            <person name="Li M."/>
        </authorList>
    </citation>
    <scope>NUCLEOTIDE SEQUENCE [LARGE SCALE GENOMIC DNA]</scope>
    <source>
        <strain evidence="10">SpSt-222</strain>
    </source>
</reference>
<dbReference type="SUPFAM" id="SSF159283">
    <property type="entry name" value="Guanosine diphospho-D-mannose pyrophosphorylase/mannose-6-phosphate isomerase linker domain"/>
    <property type="match status" value="1"/>
</dbReference>
<keyword evidence="5" id="KW-0547">Nucleotide-binding</keyword>
<evidence type="ECO:0000256" key="6">
    <source>
        <dbReference type="ARBA" id="ARBA00023134"/>
    </source>
</evidence>
<dbReference type="Pfam" id="PF00483">
    <property type="entry name" value="NTP_transferase"/>
    <property type="match status" value="1"/>
</dbReference>
<comment type="catalytic activity">
    <reaction evidence="7">
        <text>alpha-D-mannose 1-phosphate + GTP + H(+) = GDP-alpha-D-mannose + diphosphate</text>
        <dbReference type="Rhea" id="RHEA:15229"/>
        <dbReference type="ChEBI" id="CHEBI:15378"/>
        <dbReference type="ChEBI" id="CHEBI:33019"/>
        <dbReference type="ChEBI" id="CHEBI:37565"/>
        <dbReference type="ChEBI" id="CHEBI:57527"/>
        <dbReference type="ChEBI" id="CHEBI:58409"/>
        <dbReference type="EC" id="2.7.7.13"/>
    </reaction>
</comment>
<evidence type="ECO:0000259" key="9">
    <source>
        <dbReference type="Pfam" id="PF22640"/>
    </source>
</evidence>
<dbReference type="PANTHER" id="PTHR46390:SF1">
    <property type="entry name" value="MANNOSE-1-PHOSPHATE GUANYLYLTRANSFERASE"/>
    <property type="match status" value="1"/>
</dbReference>
<dbReference type="FunFam" id="3.90.550.10:FF:000046">
    <property type="entry name" value="Mannose-1-phosphate guanylyltransferase (GDP)"/>
    <property type="match status" value="1"/>
</dbReference>
<dbReference type="InterPro" id="IPR054566">
    <property type="entry name" value="ManC/GMP-like_b-helix"/>
</dbReference>
<proteinExistence type="inferred from homology"/>
<keyword evidence="3 10" id="KW-0808">Transferase</keyword>
<dbReference type="EMBL" id="DSJL01000011">
    <property type="protein sequence ID" value="HEF65387.1"/>
    <property type="molecule type" value="Genomic_DNA"/>
</dbReference>
<dbReference type="GO" id="GO:0005525">
    <property type="term" value="F:GTP binding"/>
    <property type="evidence" value="ECO:0007669"/>
    <property type="project" value="UniProtKB-KW"/>
</dbReference>
<evidence type="ECO:0000256" key="1">
    <source>
        <dbReference type="ARBA" id="ARBA00006115"/>
    </source>
</evidence>
<gene>
    <name evidence="10" type="ORF">ENP47_07300</name>
</gene>
<dbReference type="PANTHER" id="PTHR46390">
    <property type="entry name" value="MANNOSE-1-PHOSPHATE GUANYLYLTRANSFERASE"/>
    <property type="match status" value="1"/>
</dbReference>
<dbReference type="Pfam" id="PF22640">
    <property type="entry name" value="ManC_GMP_beta-helix"/>
    <property type="match status" value="1"/>
</dbReference>
<dbReference type="GO" id="GO:0009298">
    <property type="term" value="P:GDP-mannose biosynthetic process"/>
    <property type="evidence" value="ECO:0007669"/>
    <property type="project" value="TreeGrafter"/>
</dbReference>
<evidence type="ECO:0000256" key="5">
    <source>
        <dbReference type="ARBA" id="ARBA00022741"/>
    </source>
</evidence>
<dbReference type="InterPro" id="IPR005835">
    <property type="entry name" value="NTP_transferase_dom"/>
</dbReference>
<evidence type="ECO:0000256" key="3">
    <source>
        <dbReference type="ARBA" id="ARBA00022679"/>
    </source>
</evidence>
<dbReference type="GO" id="GO:0004475">
    <property type="term" value="F:mannose-1-phosphate guanylyltransferase (GTP) activity"/>
    <property type="evidence" value="ECO:0007669"/>
    <property type="project" value="UniProtKB-EC"/>
</dbReference>
<comment type="caution">
    <text evidence="10">The sequence shown here is derived from an EMBL/GenBank/DDBJ whole genome shotgun (WGS) entry which is preliminary data.</text>
</comment>
<evidence type="ECO:0000256" key="2">
    <source>
        <dbReference type="ARBA" id="ARBA00012387"/>
    </source>
</evidence>
<dbReference type="AlphaFoldDB" id="A0A7C2BEC4"/>
<dbReference type="InterPro" id="IPR051161">
    <property type="entry name" value="Mannose-6P_isomerase_type2"/>
</dbReference>
<evidence type="ECO:0000256" key="7">
    <source>
        <dbReference type="ARBA" id="ARBA00047343"/>
    </source>
</evidence>
<organism evidence="10">
    <name type="scientific">Thermomicrobium roseum</name>
    <dbReference type="NCBI Taxonomy" id="500"/>
    <lineage>
        <taxon>Bacteria</taxon>
        <taxon>Pseudomonadati</taxon>
        <taxon>Thermomicrobiota</taxon>
        <taxon>Thermomicrobia</taxon>
        <taxon>Thermomicrobiales</taxon>
        <taxon>Thermomicrobiaceae</taxon>
        <taxon>Thermomicrobium</taxon>
    </lineage>
</organism>
<accession>A0A7C2BEC4</accession>